<name>A0A1G6UP21_9BACT</name>
<dbReference type="AlphaFoldDB" id="A0A1G6UP21"/>
<keyword evidence="2" id="KW-1185">Reference proteome</keyword>
<accession>A0A1G6UP21</accession>
<sequence>MMPINEEKLNKKEAVTFFLALVTTGVFQKSIENNETGSIFYYLGDWKNLGLTKDKINALAYGYYHLVQNKYLVAVRTKGDLSKQADKPNMTRYIFIDDWNRMDEQNKALNFDVIPHDLVLKAANILQKN</sequence>
<protein>
    <submittedName>
        <fullName evidence="1">Uncharacterized protein</fullName>
    </submittedName>
</protein>
<gene>
    <name evidence="1" type="ORF">SAMN05216323_11852</name>
</gene>
<reference evidence="1 2" key="1">
    <citation type="submission" date="2016-09" db="EMBL/GenBank/DDBJ databases">
        <authorList>
            <person name="Capua I."/>
            <person name="De Benedictis P."/>
            <person name="Joannis T."/>
            <person name="Lombin L.H."/>
            <person name="Cattoli G."/>
        </authorList>
    </citation>
    <scope>NUCLEOTIDE SEQUENCE [LARGE SCALE GENOMIC DNA]</scope>
    <source>
        <strain evidence="1 2">A7P-90m</strain>
    </source>
</reference>
<dbReference type="RefSeq" id="WP_092441136.1">
    <property type="nucleotide sequence ID" value="NZ_FMYP01000184.1"/>
</dbReference>
<dbReference type="Proteomes" id="UP000199452">
    <property type="component" value="Unassembled WGS sequence"/>
</dbReference>
<evidence type="ECO:0000313" key="1">
    <source>
        <dbReference type="EMBL" id="SDD42297.1"/>
    </source>
</evidence>
<proteinExistence type="predicted"/>
<organism evidence="1 2">
    <name type="scientific">Williamwhitmania taraxaci</name>
    <dbReference type="NCBI Taxonomy" id="1640674"/>
    <lineage>
        <taxon>Bacteria</taxon>
        <taxon>Pseudomonadati</taxon>
        <taxon>Bacteroidota</taxon>
        <taxon>Bacteroidia</taxon>
        <taxon>Bacteroidales</taxon>
        <taxon>Williamwhitmaniaceae</taxon>
        <taxon>Williamwhitmania</taxon>
    </lineage>
</organism>
<evidence type="ECO:0000313" key="2">
    <source>
        <dbReference type="Proteomes" id="UP000199452"/>
    </source>
</evidence>
<dbReference type="EMBL" id="FMYP01000184">
    <property type="protein sequence ID" value="SDD42297.1"/>
    <property type="molecule type" value="Genomic_DNA"/>
</dbReference>